<organism evidence="1">
    <name type="scientific">marine metagenome</name>
    <dbReference type="NCBI Taxonomy" id="408172"/>
    <lineage>
        <taxon>unclassified sequences</taxon>
        <taxon>metagenomes</taxon>
        <taxon>ecological metagenomes</taxon>
    </lineage>
</organism>
<dbReference type="AlphaFoldDB" id="A0A381PC77"/>
<proteinExistence type="predicted"/>
<evidence type="ECO:0000313" key="1">
    <source>
        <dbReference type="EMBL" id="SUZ64550.1"/>
    </source>
</evidence>
<gene>
    <name evidence="1" type="ORF">METZ01_LOCUS17404</name>
</gene>
<accession>A0A381PC77</accession>
<reference evidence="1" key="1">
    <citation type="submission" date="2018-05" db="EMBL/GenBank/DDBJ databases">
        <authorList>
            <person name="Lanie J.A."/>
            <person name="Ng W.-L."/>
            <person name="Kazmierczak K.M."/>
            <person name="Andrzejewski T.M."/>
            <person name="Davidsen T.M."/>
            <person name="Wayne K.J."/>
            <person name="Tettelin H."/>
            <person name="Glass J.I."/>
            <person name="Rusch D."/>
            <person name="Podicherti R."/>
            <person name="Tsui H.-C.T."/>
            <person name="Winkler M.E."/>
        </authorList>
    </citation>
    <scope>NUCLEOTIDE SEQUENCE</scope>
</reference>
<sequence>MYLRGQTVSPAFEGWWPNDDGTFTLFFGYMNSNWEQEFDIPIGPDNYFMTTEAGRLDDLERDAYDASEADQGQPAHFYPRRNPFLFTVRVPQDFADDTELVWTLTSRGKVHRAYASLAKDYRIDPQVISTEVGGAFGSLSDALRSNIPPEIDVEGQATRTVRVGEPLSLAVVANDPDNLPRRSPRRLPSNTNQLYRPPSSVVVSSGPGLRLSWIVYRGPARDVTFNPIQMKTWTDSRVYGNSPWSPPYIIPEPPPGNRWIADAVFDEPGEYLLRVVASDGSMFSYENLPITVTQ</sequence>
<name>A0A381PC77_9ZZZZ</name>
<protein>
    <submittedName>
        <fullName evidence="1">Uncharacterized protein</fullName>
    </submittedName>
</protein>
<dbReference type="EMBL" id="UINC01000937">
    <property type="protein sequence ID" value="SUZ64550.1"/>
    <property type="molecule type" value="Genomic_DNA"/>
</dbReference>